<feature type="transmembrane region" description="Helical" evidence="13">
    <location>
        <begin position="137"/>
        <end position="156"/>
    </location>
</feature>
<evidence type="ECO:0000313" key="14">
    <source>
        <dbReference type="EMBL" id="QHI73152.1"/>
    </source>
</evidence>
<reference evidence="14 15" key="1">
    <citation type="submission" date="2020-01" db="EMBL/GenBank/DDBJ databases">
        <title>Genomic analysis of Aminipila sp. CBA3637.</title>
        <authorList>
            <person name="Kim Y.B."/>
            <person name="Roh S.W."/>
        </authorList>
    </citation>
    <scope>NUCLEOTIDE SEQUENCE [LARGE SCALE GENOMIC DNA]</scope>
    <source>
        <strain evidence="14 15">CBA3637</strain>
    </source>
</reference>
<dbReference type="Proteomes" id="UP000463883">
    <property type="component" value="Chromosome"/>
</dbReference>
<dbReference type="PANTHER" id="PTHR32024:SF2">
    <property type="entry name" value="TRK SYSTEM POTASSIUM UPTAKE PROTEIN TRKG-RELATED"/>
    <property type="match status" value="1"/>
</dbReference>
<evidence type="ECO:0000256" key="9">
    <source>
        <dbReference type="ARBA" id="ARBA00022989"/>
    </source>
</evidence>
<evidence type="ECO:0008006" key="16">
    <source>
        <dbReference type="Google" id="ProtNLM"/>
    </source>
</evidence>
<keyword evidence="12" id="KW-0479">Metal-binding</keyword>
<feature type="transmembrane region" description="Helical" evidence="13">
    <location>
        <begin position="12"/>
        <end position="33"/>
    </location>
</feature>
<feature type="binding site" evidence="12">
    <location>
        <position position="316"/>
    </location>
    <ligand>
        <name>K(+)</name>
        <dbReference type="ChEBI" id="CHEBI:29103"/>
    </ligand>
</feature>
<keyword evidence="3" id="KW-0813">Transport</keyword>
<dbReference type="KEGG" id="amic:Ami3637_12770"/>
<keyword evidence="4" id="KW-1003">Cell membrane</keyword>
<comment type="subcellular location">
    <subcellularLocation>
        <location evidence="1">Cell inner membrane</location>
        <topology evidence="1">Multi-pass membrane protein</topology>
    </subcellularLocation>
</comment>
<evidence type="ECO:0000256" key="4">
    <source>
        <dbReference type="ARBA" id="ARBA00022475"/>
    </source>
</evidence>
<dbReference type="InterPro" id="IPR003445">
    <property type="entry name" value="Cat_transpt"/>
</dbReference>
<feature type="transmembrane region" description="Helical" evidence="13">
    <location>
        <begin position="271"/>
        <end position="293"/>
    </location>
</feature>
<dbReference type="Pfam" id="PF02386">
    <property type="entry name" value="TrkH"/>
    <property type="match status" value="1"/>
</dbReference>
<feature type="binding site" evidence="12">
    <location>
        <position position="113"/>
    </location>
    <ligand>
        <name>K(+)</name>
        <dbReference type="ChEBI" id="CHEBI:29103"/>
    </ligand>
</feature>
<feature type="transmembrane region" description="Helical" evidence="13">
    <location>
        <begin position="421"/>
        <end position="443"/>
    </location>
</feature>
<sequence length="488" mass="53737">MSFNYRIIFKSVSIIPVILGISMFIPMFTAYYYNEWQELKIFSILAAIMIIIPFLLFHYLRRSSGIIRMRDGYLTVALCGITACLLGALPYLASGQTTSIIDSLFESISSLTTTGATLFNLDTIPKSLLMWKGVCNWLGGIGILILCISVLPALGIEGKTLAQAEVPGQILGKITNRTSDSAKYLYVVYITFTVAEFILLSLGPMNIFDSIINTMASVSTSGLGSINHAFSHYNSFYNDTVIGTFSLLASVNFTLYFLIIHGNWKAIISNIELRAFLVIIFLSSLFVILNLYLTNTYGLSEAIRYGIFQVISISTTSGFSIEGHGGWPSFSLVLLTVLMLIGSCSFSTGGGIKVIRFLVLCKLVARGFTRRIHPRSVVAVKVGGRPISALRVSYITVFIMVYFILIIIGSILLSLQNLDLITTLSSSLAMISNVGIGFGDVAAGNFSIYCRPLRLVLCFLMIAGRLELFTVITLFMPSFWNPSKFKNY</sequence>
<feature type="transmembrane region" description="Helical" evidence="13">
    <location>
        <begin position="184"/>
        <end position="203"/>
    </location>
</feature>
<dbReference type="InterPro" id="IPR004772">
    <property type="entry name" value="TrkH"/>
</dbReference>
<keyword evidence="11 13" id="KW-0472">Membrane</keyword>
<keyword evidence="15" id="KW-1185">Reference proteome</keyword>
<evidence type="ECO:0000256" key="13">
    <source>
        <dbReference type="SAM" id="Phobius"/>
    </source>
</evidence>
<keyword evidence="8 12" id="KW-0630">Potassium</keyword>
<dbReference type="AlphaFoldDB" id="A0A6P1MGG9"/>
<evidence type="ECO:0000256" key="7">
    <source>
        <dbReference type="ARBA" id="ARBA00022692"/>
    </source>
</evidence>
<dbReference type="PIRSF" id="PIRSF006247">
    <property type="entry name" value="TrkH"/>
    <property type="match status" value="1"/>
</dbReference>
<evidence type="ECO:0000256" key="10">
    <source>
        <dbReference type="ARBA" id="ARBA00023065"/>
    </source>
</evidence>
<comment type="similarity">
    <text evidence="2">Belongs to the TrkH potassium transport family.</text>
</comment>
<keyword evidence="7 13" id="KW-0812">Transmembrane</keyword>
<gene>
    <name evidence="14" type="ORF">Ami3637_12770</name>
</gene>
<organism evidence="14 15">
    <name type="scientific">Aminipila terrae</name>
    <dbReference type="NCBI Taxonomy" id="2697030"/>
    <lineage>
        <taxon>Bacteria</taxon>
        <taxon>Bacillati</taxon>
        <taxon>Bacillota</taxon>
        <taxon>Clostridia</taxon>
        <taxon>Peptostreptococcales</taxon>
        <taxon>Anaerovoracaceae</taxon>
        <taxon>Aminipila</taxon>
    </lineage>
</organism>
<dbReference type="PANTHER" id="PTHR32024">
    <property type="entry name" value="TRK SYSTEM POTASSIUM UPTAKE PROTEIN TRKG-RELATED"/>
    <property type="match status" value="1"/>
</dbReference>
<feature type="binding site" evidence="12">
    <location>
        <position position="433"/>
    </location>
    <ligand>
        <name>K(+)</name>
        <dbReference type="ChEBI" id="CHEBI:29103"/>
    </ligand>
</feature>
<dbReference type="GO" id="GO:0046872">
    <property type="term" value="F:metal ion binding"/>
    <property type="evidence" value="ECO:0007669"/>
    <property type="project" value="UniProtKB-KW"/>
</dbReference>
<evidence type="ECO:0000256" key="12">
    <source>
        <dbReference type="PIRSR" id="PIRSR006247-1"/>
    </source>
</evidence>
<feature type="transmembrane region" description="Helical" evidence="13">
    <location>
        <begin position="39"/>
        <end position="60"/>
    </location>
</feature>
<evidence type="ECO:0000313" key="15">
    <source>
        <dbReference type="Proteomes" id="UP000463883"/>
    </source>
</evidence>
<keyword evidence="10" id="KW-0406">Ion transport</keyword>
<dbReference type="EMBL" id="CP047591">
    <property type="protein sequence ID" value="QHI73152.1"/>
    <property type="molecule type" value="Genomic_DNA"/>
</dbReference>
<accession>A0A6P1MGG9</accession>
<dbReference type="RefSeq" id="WP_162362918.1">
    <property type="nucleotide sequence ID" value="NZ_CP047591.1"/>
</dbReference>
<evidence type="ECO:0000256" key="3">
    <source>
        <dbReference type="ARBA" id="ARBA00022448"/>
    </source>
</evidence>
<feature type="transmembrane region" description="Helical" evidence="13">
    <location>
        <begin position="455"/>
        <end position="480"/>
    </location>
</feature>
<keyword evidence="5" id="KW-0997">Cell inner membrane</keyword>
<evidence type="ECO:0000256" key="5">
    <source>
        <dbReference type="ARBA" id="ARBA00022519"/>
    </source>
</evidence>
<evidence type="ECO:0000256" key="11">
    <source>
        <dbReference type="ARBA" id="ARBA00023136"/>
    </source>
</evidence>
<feature type="binding site" evidence="12">
    <location>
        <position position="114"/>
    </location>
    <ligand>
        <name>K(+)</name>
        <dbReference type="ChEBI" id="CHEBI:29103"/>
    </ligand>
</feature>
<dbReference type="GO" id="GO:0015379">
    <property type="term" value="F:potassium:chloride symporter activity"/>
    <property type="evidence" value="ECO:0007669"/>
    <property type="project" value="InterPro"/>
</dbReference>
<protein>
    <recommendedName>
        <fullName evidence="16">TrkH family potassium uptake protein</fullName>
    </recommendedName>
</protein>
<dbReference type="GO" id="GO:0005886">
    <property type="term" value="C:plasma membrane"/>
    <property type="evidence" value="ECO:0007669"/>
    <property type="project" value="UniProtKB-SubCell"/>
</dbReference>
<keyword evidence="9 13" id="KW-1133">Transmembrane helix</keyword>
<feature type="transmembrane region" description="Helical" evidence="13">
    <location>
        <begin position="72"/>
        <end position="93"/>
    </location>
</feature>
<proteinExistence type="inferred from homology"/>
<evidence type="ECO:0000256" key="6">
    <source>
        <dbReference type="ARBA" id="ARBA00022538"/>
    </source>
</evidence>
<evidence type="ECO:0000256" key="1">
    <source>
        <dbReference type="ARBA" id="ARBA00004429"/>
    </source>
</evidence>
<feature type="transmembrane region" description="Helical" evidence="13">
    <location>
        <begin position="394"/>
        <end position="415"/>
    </location>
</feature>
<feature type="transmembrane region" description="Helical" evidence="13">
    <location>
        <begin position="332"/>
        <end position="365"/>
    </location>
</feature>
<evidence type="ECO:0000256" key="2">
    <source>
        <dbReference type="ARBA" id="ARBA00009137"/>
    </source>
</evidence>
<feature type="transmembrane region" description="Helical" evidence="13">
    <location>
        <begin position="240"/>
        <end position="259"/>
    </location>
</feature>
<feature type="binding site" evidence="12">
    <location>
        <position position="434"/>
    </location>
    <ligand>
        <name>K(+)</name>
        <dbReference type="ChEBI" id="CHEBI:29103"/>
    </ligand>
</feature>
<evidence type="ECO:0000256" key="8">
    <source>
        <dbReference type="ARBA" id="ARBA00022958"/>
    </source>
</evidence>
<keyword evidence="6" id="KW-0633">Potassium transport</keyword>
<name>A0A6P1MGG9_9FIRM</name>